<gene>
    <name evidence="2" type="ORF">C8R21_10864</name>
</gene>
<dbReference type="GO" id="GO:0016787">
    <property type="term" value="F:hydrolase activity"/>
    <property type="evidence" value="ECO:0007669"/>
    <property type="project" value="UniProtKB-KW"/>
</dbReference>
<dbReference type="Gene3D" id="3.40.50.1820">
    <property type="entry name" value="alpha/beta hydrolase"/>
    <property type="match status" value="1"/>
</dbReference>
<dbReference type="InterPro" id="IPR029058">
    <property type="entry name" value="AB_hydrolase_fold"/>
</dbReference>
<dbReference type="EMBL" id="QAOK01000008">
    <property type="protein sequence ID" value="PTQ81686.1"/>
    <property type="molecule type" value="Genomic_DNA"/>
</dbReference>
<dbReference type="AlphaFoldDB" id="A0A2T5ICX5"/>
<accession>A0A2T5ICX5</accession>
<dbReference type="InterPro" id="IPR050261">
    <property type="entry name" value="FrsA_esterase"/>
</dbReference>
<dbReference type="SUPFAM" id="SSF53474">
    <property type="entry name" value="alpha/beta-Hydrolases"/>
    <property type="match status" value="1"/>
</dbReference>
<keyword evidence="2" id="KW-0378">Hydrolase</keyword>
<reference evidence="2 3" key="1">
    <citation type="submission" date="2018-04" db="EMBL/GenBank/DDBJ databases">
        <title>Active sludge and wastewater microbial communities from Klosterneuburg, Austria.</title>
        <authorList>
            <person name="Wagner M."/>
        </authorList>
    </citation>
    <scope>NUCLEOTIDE SEQUENCE [LARGE SCALE GENOMIC DNA]</scope>
    <source>
        <strain evidence="2 3">Nl12</strain>
    </source>
</reference>
<dbReference type="Pfam" id="PF01738">
    <property type="entry name" value="DLH"/>
    <property type="match status" value="1"/>
</dbReference>
<dbReference type="PANTHER" id="PTHR22946">
    <property type="entry name" value="DIENELACTONE HYDROLASE DOMAIN-CONTAINING PROTEIN-RELATED"/>
    <property type="match status" value="1"/>
</dbReference>
<organism evidence="2 3">
    <name type="scientific">Nitrosospira multiformis</name>
    <dbReference type="NCBI Taxonomy" id="1231"/>
    <lineage>
        <taxon>Bacteria</taxon>
        <taxon>Pseudomonadati</taxon>
        <taxon>Pseudomonadota</taxon>
        <taxon>Betaproteobacteria</taxon>
        <taxon>Nitrosomonadales</taxon>
        <taxon>Nitrosomonadaceae</taxon>
        <taxon>Nitrosospira</taxon>
    </lineage>
</organism>
<sequence length="302" mass="33212">MIHSPGFHCSLFFDLGGPQASTILTSSINLINPPHNEFIMKKIISAAALFFLSSLTQAAIQGKEVTYTANGTALKGYLAYDDAITHNHPAVLVVHEWWGLDDYARKRAKMLAELGYTALAVDMYGEGRQAHHPDEASRYSGELKKNLPLAKKRFEAALNFLQKQENVDPKNIAALGYCFGGSVALEMARQGEDLKGVASFHGGLATEHPAQRGKVKAQIISFTGTADPMIPAEQVTAFKREMENAGVNYKAVTFPGAKHSFTNPEADDYGRKFNLPLAYDAQADKASWRETERFLAEVFKAR</sequence>
<comment type="caution">
    <text evidence="2">The sequence shown here is derived from an EMBL/GenBank/DDBJ whole genome shotgun (WGS) entry which is preliminary data.</text>
</comment>
<name>A0A2T5ICX5_9PROT</name>
<protein>
    <submittedName>
        <fullName evidence="2">Dienelactone hydrolase</fullName>
    </submittedName>
</protein>
<proteinExistence type="predicted"/>
<evidence type="ECO:0000313" key="3">
    <source>
        <dbReference type="Proteomes" id="UP000244152"/>
    </source>
</evidence>
<dbReference type="PANTHER" id="PTHR22946:SF0">
    <property type="entry name" value="DIENELACTONE HYDROLASE DOMAIN-CONTAINING PROTEIN"/>
    <property type="match status" value="1"/>
</dbReference>
<evidence type="ECO:0000259" key="1">
    <source>
        <dbReference type="Pfam" id="PF01738"/>
    </source>
</evidence>
<evidence type="ECO:0000313" key="2">
    <source>
        <dbReference type="EMBL" id="PTQ81686.1"/>
    </source>
</evidence>
<dbReference type="Proteomes" id="UP000244152">
    <property type="component" value="Unassembled WGS sequence"/>
</dbReference>
<feature type="domain" description="Dienelactone hydrolase" evidence="1">
    <location>
        <begin position="75"/>
        <end position="298"/>
    </location>
</feature>
<dbReference type="InterPro" id="IPR002925">
    <property type="entry name" value="Dienelactn_hydro"/>
</dbReference>